<organism evidence="2 3">
    <name type="scientific">Geotalea uraniireducens (strain Rf4)</name>
    <name type="common">Geobacter uraniireducens</name>
    <dbReference type="NCBI Taxonomy" id="351605"/>
    <lineage>
        <taxon>Bacteria</taxon>
        <taxon>Pseudomonadati</taxon>
        <taxon>Thermodesulfobacteriota</taxon>
        <taxon>Desulfuromonadia</taxon>
        <taxon>Geobacterales</taxon>
        <taxon>Geobacteraceae</taxon>
        <taxon>Geotalea</taxon>
    </lineage>
</organism>
<evidence type="ECO:0000313" key="2">
    <source>
        <dbReference type="EMBL" id="ABQ27460.1"/>
    </source>
</evidence>
<keyword evidence="1" id="KW-0732">Signal</keyword>
<proteinExistence type="predicted"/>
<sequence length="305" mass="33418">MKLLSIRLASALLLSALLTVSAAAEEPVACETLLKQKEEALQTLARDNALLQEKVKSLECGITGEALALKNLQRLQEIAKDTKSQRQSMTDFEVYVKWMANNLSGYSKYMEAGSVAAGFAKVLPIPYAGQAGLFTKFASQFALSLNAASVSITRYLTTSQQFIARVDAMDVSKPAKSGEVAGLARFADEQLLKDMNDVQVKLTITGELSTSVLSFLESLNHYIGSTDAYLNKTKSLIKRGEVDKKEKSFLSESILGLRNKAGTFNAKLKQFDETARKDAPLIKSLGTYEELIREVEAKKVQVSKK</sequence>
<feature type="signal peptide" evidence="1">
    <location>
        <begin position="1"/>
        <end position="24"/>
    </location>
</feature>
<keyword evidence="3" id="KW-1185">Reference proteome</keyword>
<feature type="chain" id="PRO_5002681480" evidence="1">
    <location>
        <begin position="25"/>
        <end position="305"/>
    </location>
</feature>
<dbReference type="KEGG" id="gur:Gura_3303"/>
<dbReference type="RefSeq" id="WP_011940123.1">
    <property type="nucleotide sequence ID" value="NC_009483.1"/>
</dbReference>
<dbReference type="EMBL" id="CP000698">
    <property type="protein sequence ID" value="ABQ27460.1"/>
    <property type="molecule type" value="Genomic_DNA"/>
</dbReference>
<dbReference type="AlphaFoldDB" id="A5G6P2"/>
<gene>
    <name evidence="2" type="ordered locus">Gura_3303</name>
</gene>
<dbReference type="HOGENOM" id="CLU_914822_0_0_7"/>
<dbReference type="Proteomes" id="UP000006695">
    <property type="component" value="Chromosome"/>
</dbReference>
<dbReference type="OrthoDB" id="5392767at2"/>
<reference evidence="2 3" key="1">
    <citation type="submission" date="2007-05" db="EMBL/GenBank/DDBJ databases">
        <title>Complete sequence of Geobacter uraniireducens Rf4.</title>
        <authorList>
            <consortium name="US DOE Joint Genome Institute"/>
            <person name="Copeland A."/>
            <person name="Lucas S."/>
            <person name="Lapidus A."/>
            <person name="Barry K."/>
            <person name="Detter J.C."/>
            <person name="Glavina del Rio T."/>
            <person name="Hammon N."/>
            <person name="Israni S."/>
            <person name="Dalin E."/>
            <person name="Tice H."/>
            <person name="Pitluck S."/>
            <person name="Chertkov O."/>
            <person name="Brettin T."/>
            <person name="Bruce D."/>
            <person name="Han C."/>
            <person name="Schmutz J."/>
            <person name="Larimer F."/>
            <person name="Land M."/>
            <person name="Hauser L."/>
            <person name="Kyrpides N."/>
            <person name="Mikhailova N."/>
            <person name="Shelobolina E."/>
            <person name="Aklujkar M."/>
            <person name="Lovley D."/>
            <person name="Richardson P."/>
        </authorList>
    </citation>
    <scope>NUCLEOTIDE SEQUENCE [LARGE SCALE GENOMIC DNA]</scope>
    <source>
        <strain evidence="2 3">Rf4</strain>
    </source>
</reference>
<protein>
    <submittedName>
        <fullName evidence="2">Uncharacterized protein</fullName>
    </submittedName>
</protein>
<accession>A5G6P2</accession>
<evidence type="ECO:0000256" key="1">
    <source>
        <dbReference type="SAM" id="SignalP"/>
    </source>
</evidence>
<evidence type="ECO:0000313" key="3">
    <source>
        <dbReference type="Proteomes" id="UP000006695"/>
    </source>
</evidence>
<name>A5G6P2_GEOUR</name>